<dbReference type="Gene3D" id="1.10.10.2740">
    <property type="entry name" value="Spt6, Death-like domain"/>
    <property type="match status" value="1"/>
</dbReference>
<dbReference type="Proteomes" id="UP000266673">
    <property type="component" value="Unassembled WGS sequence"/>
</dbReference>
<name>A0A397UH28_9GLOM</name>
<accession>A0A397UH28</accession>
<dbReference type="PANTHER" id="PTHR10145:SF6">
    <property type="entry name" value="TRANSCRIPTION ELONGATION FACTOR SPT6"/>
    <property type="match status" value="1"/>
</dbReference>
<dbReference type="Gene3D" id="2.40.50.140">
    <property type="entry name" value="Nucleic acid-binding proteins"/>
    <property type="match status" value="1"/>
</dbReference>
<dbReference type="GO" id="GO:0042393">
    <property type="term" value="F:histone binding"/>
    <property type="evidence" value="ECO:0007669"/>
    <property type="project" value="TreeGrafter"/>
</dbReference>
<dbReference type="GO" id="GO:0140673">
    <property type="term" value="P:transcription elongation-coupled chromatin remodeling"/>
    <property type="evidence" value="ECO:0007669"/>
    <property type="project" value="InterPro"/>
</dbReference>
<proteinExistence type="predicted"/>
<dbReference type="OrthoDB" id="995477at2759"/>
<comment type="caution">
    <text evidence="3">The sequence shown here is derived from an EMBL/GenBank/DDBJ whole genome shotgun (WGS) entry which is preliminary data.</text>
</comment>
<evidence type="ECO:0000256" key="1">
    <source>
        <dbReference type="SAM" id="MobiDB-lite"/>
    </source>
</evidence>
<dbReference type="InterPro" id="IPR036860">
    <property type="entry name" value="SH2_dom_sf"/>
</dbReference>
<dbReference type="InterPro" id="IPR003029">
    <property type="entry name" value="S1_domain"/>
</dbReference>
<protein>
    <recommendedName>
        <fullName evidence="2">S1 motif domain-containing protein</fullName>
    </recommendedName>
</protein>
<dbReference type="GO" id="GO:0031491">
    <property type="term" value="F:nucleosome binding"/>
    <property type="evidence" value="ECO:0007669"/>
    <property type="project" value="TreeGrafter"/>
</dbReference>
<dbReference type="EMBL" id="QKWP01001449">
    <property type="protein sequence ID" value="RIB08881.1"/>
    <property type="molecule type" value="Genomic_DNA"/>
</dbReference>
<dbReference type="GO" id="GO:0008023">
    <property type="term" value="C:transcription elongation factor complex"/>
    <property type="evidence" value="ECO:0007669"/>
    <property type="project" value="TreeGrafter"/>
</dbReference>
<dbReference type="GO" id="GO:0003676">
    <property type="term" value="F:nucleic acid binding"/>
    <property type="evidence" value="ECO:0007669"/>
    <property type="project" value="InterPro"/>
</dbReference>
<dbReference type="InterPro" id="IPR035420">
    <property type="entry name" value="Spt6_SH2"/>
</dbReference>
<dbReference type="InterPro" id="IPR017072">
    <property type="entry name" value="TF_Spt6"/>
</dbReference>
<dbReference type="InterPro" id="IPR012340">
    <property type="entry name" value="NA-bd_OB-fold"/>
</dbReference>
<dbReference type="GO" id="GO:0034728">
    <property type="term" value="P:nucleosome organization"/>
    <property type="evidence" value="ECO:0007669"/>
    <property type="project" value="TreeGrafter"/>
</dbReference>
<dbReference type="SUPFAM" id="SSF50249">
    <property type="entry name" value="Nucleic acid-binding proteins"/>
    <property type="match status" value="1"/>
</dbReference>
<dbReference type="InterPro" id="IPR049540">
    <property type="entry name" value="Spt6-like_S1"/>
</dbReference>
<evidence type="ECO:0000313" key="4">
    <source>
        <dbReference type="Proteomes" id="UP000266673"/>
    </source>
</evidence>
<feature type="domain" description="S1 motif" evidence="2">
    <location>
        <begin position="94"/>
        <end position="165"/>
    </location>
</feature>
<evidence type="ECO:0000313" key="3">
    <source>
        <dbReference type="EMBL" id="RIB08881.1"/>
    </source>
</evidence>
<dbReference type="Gene3D" id="3.30.505.10">
    <property type="entry name" value="SH2 domain"/>
    <property type="match status" value="1"/>
</dbReference>
<dbReference type="InterPro" id="IPR042066">
    <property type="entry name" value="Spt6_death-like"/>
</dbReference>
<feature type="region of interest" description="Disordered" evidence="1">
    <location>
        <begin position="240"/>
        <end position="262"/>
    </location>
</feature>
<evidence type="ECO:0000259" key="2">
    <source>
        <dbReference type="PROSITE" id="PS50126"/>
    </source>
</evidence>
<dbReference type="Pfam" id="PF21710">
    <property type="entry name" value="Spt6_S1"/>
    <property type="match status" value="1"/>
</dbReference>
<sequence length="262" mass="30500">MDDDEAEEELQQSNRRDFLRKLSAEPDRLNDLILEDYAKSLSKYYELPTKLILHNIKTEMMAPYADPRRPFEIPTPAKIFEIITGETEETLYEGLIVCVKIYKIEDKALKCQLDSGLYGTITIGYVADHRIESQELRSRFHIDQQIYAKILSIDKIKFSIFCYSELPSEGKQTFQSQRSVYSDYDYDAEARAQTLKQVKPRNVLTHKPHTRVIQHPMFKPFTFAEAQDYLRDKQSGSMVVRPSSKGLDKRKIRSKTARAMLT</sequence>
<gene>
    <name evidence="3" type="ORF">C2G38_2044786</name>
</gene>
<organism evidence="3 4">
    <name type="scientific">Gigaspora rosea</name>
    <dbReference type="NCBI Taxonomy" id="44941"/>
    <lineage>
        <taxon>Eukaryota</taxon>
        <taxon>Fungi</taxon>
        <taxon>Fungi incertae sedis</taxon>
        <taxon>Mucoromycota</taxon>
        <taxon>Glomeromycotina</taxon>
        <taxon>Glomeromycetes</taxon>
        <taxon>Diversisporales</taxon>
        <taxon>Gigasporaceae</taxon>
        <taxon>Gigaspora</taxon>
    </lineage>
</organism>
<dbReference type="PROSITE" id="PS50126">
    <property type="entry name" value="S1"/>
    <property type="match status" value="1"/>
</dbReference>
<keyword evidence="4" id="KW-1185">Reference proteome</keyword>
<dbReference type="PANTHER" id="PTHR10145">
    <property type="entry name" value="TRANSCRIPTION ELONGATION FACTOR SPT6"/>
    <property type="match status" value="1"/>
</dbReference>
<dbReference type="AlphaFoldDB" id="A0A397UH28"/>
<dbReference type="Pfam" id="PF14633">
    <property type="entry name" value="SH2_2"/>
    <property type="match status" value="1"/>
</dbReference>
<dbReference type="STRING" id="44941.A0A397UH28"/>
<reference evidence="3 4" key="1">
    <citation type="submission" date="2018-06" db="EMBL/GenBank/DDBJ databases">
        <title>Comparative genomics reveals the genomic features of Rhizophagus irregularis, R. cerebriforme, R. diaphanum and Gigaspora rosea, and their symbiotic lifestyle signature.</title>
        <authorList>
            <person name="Morin E."/>
            <person name="San Clemente H."/>
            <person name="Chen E.C.H."/>
            <person name="De La Providencia I."/>
            <person name="Hainaut M."/>
            <person name="Kuo A."/>
            <person name="Kohler A."/>
            <person name="Murat C."/>
            <person name="Tang N."/>
            <person name="Roy S."/>
            <person name="Loubradou J."/>
            <person name="Henrissat B."/>
            <person name="Grigoriev I.V."/>
            <person name="Corradi N."/>
            <person name="Roux C."/>
            <person name="Martin F.M."/>
        </authorList>
    </citation>
    <scope>NUCLEOTIDE SEQUENCE [LARGE SCALE GENOMIC DNA]</scope>
    <source>
        <strain evidence="3 4">DAOM 194757</strain>
    </source>
</reference>